<gene>
    <name evidence="5" type="ORF">LSINAPIS_LOCUS3505</name>
</gene>
<proteinExistence type="predicted"/>
<sequence length="65" mass="7553">MLILTFFGFTPGGKRCLDMGQYRFTVHQNEGAKVRWRCVRKTVGCTAFVTTIDNIIIRVRQIHNH</sequence>
<keyword evidence="2" id="KW-0863">Zinc-finger</keyword>
<keyword evidence="1" id="KW-0479">Metal-binding</keyword>
<accession>A0A5E4PZJ4</accession>
<evidence type="ECO:0000256" key="1">
    <source>
        <dbReference type="ARBA" id="ARBA00022723"/>
    </source>
</evidence>
<protein>
    <recommendedName>
        <fullName evidence="4">FLYWCH-type domain-containing protein</fullName>
    </recommendedName>
</protein>
<dbReference type="InterPro" id="IPR007588">
    <property type="entry name" value="Znf_FLYWCH"/>
</dbReference>
<keyword evidence="6" id="KW-1185">Reference proteome</keyword>
<evidence type="ECO:0000313" key="6">
    <source>
        <dbReference type="Proteomes" id="UP000324832"/>
    </source>
</evidence>
<keyword evidence="3" id="KW-0862">Zinc</keyword>
<dbReference type="Pfam" id="PF04500">
    <property type="entry name" value="FLYWCH"/>
    <property type="match status" value="1"/>
</dbReference>
<evidence type="ECO:0000256" key="2">
    <source>
        <dbReference type="ARBA" id="ARBA00022771"/>
    </source>
</evidence>
<dbReference type="Gene3D" id="2.20.25.240">
    <property type="match status" value="1"/>
</dbReference>
<feature type="domain" description="FLYWCH-type" evidence="4">
    <location>
        <begin position="10"/>
        <end position="65"/>
    </location>
</feature>
<evidence type="ECO:0000313" key="5">
    <source>
        <dbReference type="EMBL" id="VVC90638.1"/>
    </source>
</evidence>
<organism evidence="5 6">
    <name type="scientific">Leptidea sinapis</name>
    <dbReference type="NCBI Taxonomy" id="189913"/>
    <lineage>
        <taxon>Eukaryota</taxon>
        <taxon>Metazoa</taxon>
        <taxon>Ecdysozoa</taxon>
        <taxon>Arthropoda</taxon>
        <taxon>Hexapoda</taxon>
        <taxon>Insecta</taxon>
        <taxon>Pterygota</taxon>
        <taxon>Neoptera</taxon>
        <taxon>Endopterygota</taxon>
        <taxon>Lepidoptera</taxon>
        <taxon>Glossata</taxon>
        <taxon>Ditrysia</taxon>
        <taxon>Papilionoidea</taxon>
        <taxon>Pieridae</taxon>
        <taxon>Dismorphiinae</taxon>
        <taxon>Leptidea</taxon>
    </lineage>
</organism>
<evidence type="ECO:0000259" key="4">
    <source>
        <dbReference type="Pfam" id="PF04500"/>
    </source>
</evidence>
<dbReference type="AlphaFoldDB" id="A0A5E4PZJ4"/>
<dbReference type="Proteomes" id="UP000324832">
    <property type="component" value="Unassembled WGS sequence"/>
</dbReference>
<name>A0A5E4PZJ4_9NEOP</name>
<dbReference type="EMBL" id="FZQP02000837">
    <property type="protein sequence ID" value="VVC90638.1"/>
    <property type="molecule type" value="Genomic_DNA"/>
</dbReference>
<reference evidence="5 6" key="1">
    <citation type="submission" date="2017-07" db="EMBL/GenBank/DDBJ databases">
        <authorList>
            <person name="Talla V."/>
            <person name="Backstrom N."/>
        </authorList>
    </citation>
    <scope>NUCLEOTIDE SEQUENCE [LARGE SCALE GENOMIC DNA]</scope>
</reference>
<dbReference type="GO" id="GO:0008270">
    <property type="term" value="F:zinc ion binding"/>
    <property type="evidence" value="ECO:0007669"/>
    <property type="project" value="UniProtKB-KW"/>
</dbReference>
<evidence type="ECO:0000256" key="3">
    <source>
        <dbReference type="ARBA" id="ARBA00022833"/>
    </source>
</evidence>